<evidence type="ECO:0000313" key="4">
    <source>
        <dbReference type="Proteomes" id="UP001458880"/>
    </source>
</evidence>
<evidence type="ECO:0000256" key="1">
    <source>
        <dbReference type="SAM" id="Coils"/>
    </source>
</evidence>
<protein>
    <submittedName>
        <fullName evidence="3">Uncharacterized protein</fullName>
    </submittedName>
</protein>
<accession>A0AAW1K6J6</accession>
<proteinExistence type="predicted"/>
<dbReference type="AlphaFoldDB" id="A0AAW1K6J6"/>
<name>A0AAW1K6J6_POPJA</name>
<feature type="region of interest" description="Disordered" evidence="2">
    <location>
        <begin position="1"/>
        <end position="32"/>
    </location>
</feature>
<reference evidence="3 4" key="1">
    <citation type="journal article" date="2024" name="BMC Genomics">
        <title>De novo assembly and annotation of Popillia japonica's genome with initial clues to its potential as an invasive pest.</title>
        <authorList>
            <person name="Cucini C."/>
            <person name="Boschi S."/>
            <person name="Funari R."/>
            <person name="Cardaioli E."/>
            <person name="Iannotti N."/>
            <person name="Marturano G."/>
            <person name="Paoli F."/>
            <person name="Bruttini M."/>
            <person name="Carapelli A."/>
            <person name="Frati F."/>
            <person name="Nardi F."/>
        </authorList>
    </citation>
    <scope>NUCLEOTIDE SEQUENCE [LARGE SCALE GENOMIC DNA]</scope>
    <source>
        <strain evidence="3">DMR45628</strain>
    </source>
</reference>
<dbReference type="EMBL" id="JASPKY010000256">
    <property type="protein sequence ID" value="KAK9712841.1"/>
    <property type="molecule type" value="Genomic_DNA"/>
</dbReference>
<dbReference type="Proteomes" id="UP001458880">
    <property type="component" value="Unassembled WGS sequence"/>
</dbReference>
<comment type="caution">
    <text evidence="3">The sequence shown here is derived from an EMBL/GenBank/DDBJ whole genome shotgun (WGS) entry which is preliminary data.</text>
</comment>
<evidence type="ECO:0000313" key="3">
    <source>
        <dbReference type="EMBL" id="KAK9712841.1"/>
    </source>
</evidence>
<evidence type="ECO:0000256" key="2">
    <source>
        <dbReference type="SAM" id="MobiDB-lite"/>
    </source>
</evidence>
<keyword evidence="1" id="KW-0175">Coiled coil</keyword>
<keyword evidence="4" id="KW-1185">Reference proteome</keyword>
<sequence length="123" mass="14670">MSIEGKSLRDSDDYSTDENTRKRRAFEEMEGREDQKVFNKEINHLKEENEKLKKENNIIKKELTNIKKELVDVKNEMNWIEKDKKKNRVVVKGLQINTSDTEVMKNSINNFIKEHLKIGKVYK</sequence>
<feature type="coiled-coil region" evidence="1">
    <location>
        <begin position="35"/>
        <end position="83"/>
    </location>
</feature>
<organism evidence="3 4">
    <name type="scientific">Popillia japonica</name>
    <name type="common">Japanese beetle</name>
    <dbReference type="NCBI Taxonomy" id="7064"/>
    <lineage>
        <taxon>Eukaryota</taxon>
        <taxon>Metazoa</taxon>
        <taxon>Ecdysozoa</taxon>
        <taxon>Arthropoda</taxon>
        <taxon>Hexapoda</taxon>
        <taxon>Insecta</taxon>
        <taxon>Pterygota</taxon>
        <taxon>Neoptera</taxon>
        <taxon>Endopterygota</taxon>
        <taxon>Coleoptera</taxon>
        <taxon>Polyphaga</taxon>
        <taxon>Scarabaeiformia</taxon>
        <taxon>Scarabaeidae</taxon>
        <taxon>Rutelinae</taxon>
        <taxon>Popillia</taxon>
    </lineage>
</organism>
<feature type="compositionally biased region" description="Basic and acidic residues" evidence="2">
    <location>
        <begin position="1"/>
        <end position="12"/>
    </location>
</feature>
<gene>
    <name evidence="3" type="ORF">QE152_g24665</name>
</gene>